<dbReference type="Pfam" id="PF20599">
    <property type="entry name" value="DUF6796"/>
    <property type="match status" value="1"/>
</dbReference>
<evidence type="ECO:0000256" key="1">
    <source>
        <dbReference type="SAM" id="Phobius"/>
    </source>
</evidence>
<feature type="transmembrane region" description="Helical" evidence="1">
    <location>
        <begin position="7"/>
        <end position="25"/>
    </location>
</feature>
<name>A0ABU9GT59_9GAMM</name>
<sequence>MDKKTYNTLLLTGIAGFLAALFVGIGEFTLQFSQLGGYEAEGYGYFANVSKERLTIGHFFSTLAAPLYILGYWHLGQMFIKGGSKVHGWIITLLGGYAFMVGNAWLGGRIYLALTAHEIADTTDANFVLQLQGLLSEFGLHNEPLVNALRLAMVVVSILWIWRIVLGKTLYPRWVALFSPAVILAAIFATYFTGLSIGVWLLPAAMNLVHLIIFSISIYAAHRAYKKLNL</sequence>
<feature type="transmembrane region" description="Helical" evidence="1">
    <location>
        <begin position="174"/>
        <end position="194"/>
    </location>
</feature>
<keyword evidence="1" id="KW-1133">Transmembrane helix</keyword>
<dbReference type="RefSeq" id="WP_341598599.1">
    <property type="nucleotide sequence ID" value="NZ_JBAKAZ010000057.1"/>
</dbReference>
<feature type="transmembrane region" description="Helical" evidence="1">
    <location>
        <begin position="145"/>
        <end position="162"/>
    </location>
</feature>
<comment type="caution">
    <text evidence="2">The sequence shown here is derived from an EMBL/GenBank/DDBJ whole genome shotgun (WGS) entry which is preliminary data.</text>
</comment>
<proteinExistence type="predicted"/>
<evidence type="ECO:0000313" key="3">
    <source>
        <dbReference type="Proteomes" id="UP001369082"/>
    </source>
</evidence>
<accession>A0ABU9GT59</accession>
<feature type="transmembrane region" description="Helical" evidence="1">
    <location>
        <begin position="200"/>
        <end position="221"/>
    </location>
</feature>
<protein>
    <submittedName>
        <fullName evidence="2">DUF6796 family protein</fullName>
    </submittedName>
</protein>
<feature type="transmembrane region" description="Helical" evidence="1">
    <location>
        <begin position="87"/>
        <end position="106"/>
    </location>
</feature>
<reference evidence="2 3" key="1">
    <citation type="submission" date="2024-02" db="EMBL/GenBank/DDBJ databases">
        <title>Bacteria isolated from the canopy kelp, Nereocystis luetkeana.</title>
        <authorList>
            <person name="Pfister C.A."/>
            <person name="Younker I.T."/>
            <person name="Light S.H."/>
        </authorList>
    </citation>
    <scope>NUCLEOTIDE SEQUENCE [LARGE SCALE GENOMIC DNA]</scope>
    <source>
        <strain evidence="2 3">TI.1.05</strain>
    </source>
</reference>
<dbReference type="EMBL" id="JBAKAZ010000057">
    <property type="protein sequence ID" value="MEL0630472.1"/>
    <property type="molecule type" value="Genomic_DNA"/>
</dbReference>
<keyword evidence="3" id="KW-1185">Reference proteome</keyword>
<feature type="transmembrane region" description="Helical" evidence="1">
    <location>
        <begin position="56"/>
        <end position="75"/>
    </location>
</feature>
<organism evidence="2 3">
    <name type="scientific">Psychromonas aquatilis</name>
    <dbReference type="NCBI Taxonomy" id="2005072"/>
    <lineage>
        <taxon>Bacteria</taxon>
        <taxon>Pseudomonadati</taxon>
        <taxon>Pseudomonadota</taxon>
        <taxon>Gammaproteobacteria</taxon>
        <taxon>Alteromonadales</taxon>
        <taxon>Psychromonadaceae</taxon>
        <taxon>Psychromonas</taxon>
    </lineage>
</organism>
<evidence type="ECO:0000313" key="2">
    <source>
        <dbReference type="EMBL" id="MEL0630472.1"/>
    </source>
</evidence>
<gene>
    <name evidence="2" type="ORF">V6256_12720</name>
</gene>
<keyword evidence="1" id="KW-0812">Transmembrane</keyword>
<keyword evidence="1" id="KW-0472">Membrane</keyword>
<dbReference type="Proteomes" id="UP001369082">
    <property type="component" value="Unassembled WGS sequence"/>
</dbReference>
<dbReference type="InterPro" id="IPR046475">
    <property type="entry name" value="DUF6796"/>
</dbReference>